<gene>
    <name evidence="5" type="ORF">OSB04_009665</name>
</gene>
<dbReference type="InterPro" id="IPR030184">
    <property type="entry name" value="WAT1-related"/>
</dbReference>
<evidence type="ECO:0000256" key="1">
    <source>
        <dbReference type="ARBA" id="ARBA00022692"/>
    </source>
</evidence>
<protein>
    <recommendedName>
        <fullName evidence="7">WAT1-related protein</fullName>
    </recommendedName>
</protein>
<dbReference type="EMBL" id="JARYMX010000003">
    <property type="protein sequence ID" value="KAJ9555051.1"/>
    <property type="molecule type" value="Genomic_DNA"/>
</dbReference>
<evidence type="ECO:0000256" key="2">
    <source>
        <dbReference type="ARBA" id="ARBA00022989"/>
    </source>
</evidence>
<dbReference type="PANTHER" id="PTHR31218">
    <property type="entry name" value="WAT1-RELATED PROTEIN"/>
    <property type="match status" value="1"/>
</dbReference>
<proteinExistence type="predicted"/>
<dbReference type="GO" id="GO:0022857">
    <property type="term" value="F:transmembrane transporter activity"/>
    <property type="evidence" value="ECO:0007669"/>
    <property type="project" value="InterPro"/>
</dbReference>
<accession>A0AA38WNK5</accession>
<name>A0AA38WNK5_9ASTR</name>
<evidence type="ECO:0000256" key="4">
    <source>
        <dbReference type="SAM" id="Phobius"/>
    </source>
</evidence>
<reference evidence="5" key="1">
    <citation type="submission" date="2023-03" db="EMBL/GenBank/DDBJ databases">
        <title>Chromosome-scale reference genome and RAD-based genetic map of yellow starthistle (Centaurea solstitialis) reveal putative structural variation and QTLs associated with invader traits.</title>
        <authorList>
            <person name="Reatini B."/>
            <person name="Cang F.A."/>
            <person name="Jiang Q."/>
            <person name="Mckibben M.T.W."/>
            <person name="Barker M.S."/>
            <person name="Rieseberg L.H."/>
            <person name="Dlugosch K.M."/>
        </authorList>
    </citation>
    <scope>NUCLEOTIDE SEQUENCE</scope>
    <source>
        <strain evidence="5">CAN-66</strain>
        <tissue evidence="5">Leaf</tissue>
    </source>
</reference>
<evidence type="ECO:0000313" key="6">
    <source>
        <dbReference type="Proteomes" id="UP001172457"/>
    </source>
</evidence>
<feature type="transmembrane region" description="Helical" evidence="4">
    <location>
        <begin position="34"/>
        <end position="55"/>
    </location>
</feature>
<evidence type="ECO:0008006" key="7">
    <source>
        <dbReference type="Google" id="ProtNLM"/>
    </source>
</evidence>
<dbReference type="GO" id="GO:0016020">
    <property type="term" value="C:membrane"/>
    <property type="evidence" value="ECO:0007669"/>
    <property type="project" value="InterPro"/>
</dbReference>
<keyword evidence="1 4" id="KW-0812">Transmembrane</keyword>
<sequence length="127" mass="14477">MDPDTSSTSVGPRSHSEMSKAAGMSEFFNKGKPFFAVIFLQFGIAGMDIISKAALNEGMSNYVFVVYRHVVATIVITPFAVVFDKSLLIPIHIFTRKVYLRTVYILRTVRTNYSSIIRRHEYHPYYS</sequence>
<organism evidence="5 6">
    <name type="scientific">Centaurea solstitialis</name>
    <name type="common">yellow star-thistle</name>
    <dbReference type="NCBI Taxonomy" id="347529"/>
    <lineage>
        <taxon>Eukaryota</taxon>
        <taxon>Viridiplantae</taxon>
        <taxon>Streptophyta</taxon>
        <taxon>Embryophyta</taxon>
        <taxon>Tracheophyta</taxon>
        <taxon>Spermatophyta</taxon>
        <taxon>Magnoliopsida</taxon>
        <taxon>eudicotyledons</taxon>
        <taxon>Gunneridae</taxon>
        <taxon>Pentapetalae</taxon>
        <taxon>asterids</taxon>
        <taxon>campanulids</taxon>
        <taxon>Asterales</taxon>
        <taxon>Asteraceae</taxon>
        <taxon>Carduoideae</taxon>
        <taxon>Cardueae</taxon>
        <taxon>Centaureinae</taxon>
        <taxon>Centaurea</taxon>
    </lineage>
</organism>
<comment type="caution">
    <text evidence="5">The sequence shown here is derived from an EMBL/GenBank/DDBJ whole genome shotgun (WGS) entry which is preliminary data.</text>
</comment>
<keyword evidence="3 4" id="KW-0472">Membrane</keyword>
<keyword evidence="2 4" id="KW-1133">Transmembrane helix</keyword>
<dbReference type="AlphaFoldDB" id="A0AA38WNK5"/>
<feature type="transmembrane region" description="Helical" evidence="4">
    <location>
        <begin position="61"/>
        <end position="83"/>
    </location>
</feature>
<evidence type="ECO:0000313" key="5">
    <source>
        <dbReference type="EMBL" id="KAJ9555051.1"/>
    </source>
</evidence>
<dbReference type="Proteomes" id="UP001172457">
    <property type="component" value="Chromosome 3"/>
</dbReference>
<keyword evidence="6" id="KW-1185">Reference proteome</keyword>
<evidence type="ECO:0000256" key="3">
    <source>
        <dbReference type="ARBA" id="ARBA00023136"/>
    </source>
</evidence>